<sequence>MSHFGDRKENGSTMNMETRLAIHRWQNDMVKNDLAKLGVAAGVVATGIIVSESIAPHTVHALGQKLQGIVVQEPSVEERLTGVVDFVDKNVLWLIPTLTAVDATIDTAMSPREDEDAPTFTQEFGARAMEESAPMVMAWLGLHGMRDLAHNAADAINIAKFYVATPFYALFTSYALFPDTIAKPAISWLFKTSVQLTTKAVNFTINLLAHANSRYSRG</sequence>
<evidence type="ECO:0000313" key="1">
    <source>
        <dbReference type="EMBL" id="OIP86484.1"/>
    </source>
</evidence>
<dbReference type="AlphaFoldDB" id="A0A1J5HP27"/>
<gene>
    <name evidence="1" type="ORF">AUK05_03570</name>
</gene>
<dbReference type="EMBL" id="MNZO01000051">
    <property type="protein sequence ID" value="OIP86484.1"/>
    <property type="molecule type" value="Genomic_DNA"/>
</dbReference>
<evidence type="ECO:0000313" key="2">
    <source>
        <dbReference type="Proteomes" id="UP000182344"/>
    </source>
</evidence>
<name>A0A1J5HP27_9BACT</name>
<dbReference type="Proteomes" id="UP000182344">
    <property type="component" value="Unassembled WGS sequence"/>
</dbReference>
<reference evidence="1 2" key="1">
    <citation type="journal article" date="2016" name="Environ. Microbiol.">
        <title>Genomic resolution of a cold subsurface aquifer community provides metabolic insights for novel microbes adapted to high CO concentrations.</title>
        <authorList>
            <person name="Probst A.J."/>
            <person name="Castelle C.J."/>
            <person name="Singh A."/>
            <person name="Brown C.T."/>
            <person name="Anantharaman K."/>
            <person name="Sharon I."/>
            <person name="Hug L.A."/>
            <person name="Burstein D."/>
            <person name="Emerson J.B."/>
            <person name="Thomas B.C."/>
            <person name="Banfield J.F."/>
        </authorList>
    </citation>
    <scope>NUCLEOTIDE SEQUENCE [LARGE SCALE GENOMIC DNA]</scope>
    <source>
        <strain evidence="1">CG2_30_35_20</strain>
    </source>
</reference>
<comment type="caution">
    <text evidence="1">The sequence shown here is derived from an EMBL/GenBank/DDBJ whole genome shotgun (WGS) entry which is preliminary data.</text>
</comment>
<protein>
    <submittedName>
        <fullName evidence="1">Uncharacterized protein</fullName>
    </submittedName>
</protein>
<accession>A0A1J5HP27</accession>
<organism evidence="1 2">
    <name type="scientific">Candidatus Shapirobacteria bacterium CG2_30_35_20</name>
    <dbReference type="NCBI Taxonomy" id="1805376"/>
    <lineage>
        <taxon>Bacteria</taxon>
        <taxon>Candidatus Shapironibacteriota</taxon>
    </lineage>
</organism>
<proteinExistence type="predicted"/>